<reference evidence="1 2" key="1">
    <citation type="submission" date="2018-07" db="EMBL/GenBank/DDBJ databases">
        <title>Genomic Encyclopedia of Type Strains, Phase IV (KMG-IV): sequencing the most valuable type-strain genomes for metagenomic binning, comparative biology and taxonomic classification.</title>
        <authorList>
            <person name="Goeker M."/>
        </authorList>
    </citation>
    <scope>NUCLEOTIDE SEQUENCE [LARGE SCALE GENOMIC DNA]</scope>
    <source>
        <strain evidence="1 2">DSM 16500</strain>
    </source>
</reference>
<organism evidence="1 2">
    <name type="scientific">Aquicella lusitana</name>
    <dbReference type="NCBI Taxonomy" id="254246"/>
    <lineage>
        <taxon>Bacteria</taxon>
        <taxon>Pseudomonadati</taxon>
        <taxon>Pseudomonadota</taxon>
        <taxon>Gammaproteobacteria</taxon>
        <taxon>Legionellales</taxon>
        <taxon>Coxiellaceae</taxon>
        <taxon>Aquicella</taxon>
    </lineage>
</organism>
<gene>
    <name evidence="1" type="ORF">C8D86_12138</name>
</gene>
<accession>A0A370GD41</accession>
<evidence type="ECO:0000313" key="2">
    <source>
        <dbReference type="Proteomes" id="UP000254720"/>
    </source>
</evidence>
<evidence type="ECO:0000313" key="1">
    <source>
        <dbReference type="EMBL" id="RDI41140.1"/>
    </source>
</evidence>
<dbReference type="Proteomes" id="UP000254720">
    <property type="component" value="Unassembled WGS sequence"/>
</dbReference>
<protein>
    <submittedName>
        <fullName evidence="1">Uncharacterized protein</fullName>
    </submittedName>
</protein>
<dbReference type="AlphaFoldDB" id="A0A370GD41"/>
<proteinExistence type="predicted"/>
<sequence length="66" mass="7511">MSIKFCTYPIEPTAMEVASTDSLRTLPSSITTLKNTIQLLRDEKLFILNEKIHLEERAKLFSNVAV</sequence>
<comment type="caution">
    <text evidence="1">The sequence shown here is derived from an EMBL/GenBank/DDBJ whole genome shotgun (WGS) entry which is preliminary data.</text>
</comment>
<name>A0A370GD41_9COXI</name>
<dbReference type="EMBL" id="QQAX01000021">
    <property type="protein sequence ID" value="RDI41140.1"/>
    <property type="molecule type" value="Genomic_DNA"/>
</dbReference>
<keyword evidence="2" id="KW-1185">Reference proteome</keyword>